<keyword evidence="2" id="KW-1185">Reference proteome</keyword>
<evidence type="ECO:0000313" key="1">
    <source>
        <dbReference type="EMBL" id="QFZ28003.1"/>
    </source>
</evidence>
<organism evidence="1 2">
    <name type="scientific">Clavispora lusitaniae</name>
    <name type="common">Candida lusitaniae</name>
    <dbReference type="NCBI Taxonomy" id="36911"/>
    <lineage>
        <taxon>Eukaryota</taxon>
        <taxon>Fungi</taxon>
        <taxon>Dikarya</taxon>
        <taxon>Ascomycota</taxon>
        <taxon>Saccharomycotina</taxon>
        <taxon>Pichiomycetes</taxon>
        <taxon>Metschnikowiaceae</taxon>
        <taxon>Clavispora</taxon>
    </lineage>
</organism>
<gene>
    <name evidence="1" type="ORF">EJF14_40025</name>
</gene>
<reference evidence="2" key="1">
    <citation type="journal article" date="2019" name="MBio">
        <title>Comparative genomics for the elucidation of multidrug resistance (MDR) in Candida lusitaniae.</title>
        <authorList>
            <person name="Kannan A."/>
            <person name="Asner S.A."/>
            <person name="Trachsel E."/>
            <person name="Kelly S."/>
            <person name="Parker J."/>
            <person name="Sanglard D."/>
        </authorList>
    </citation>
    <scope>NUCLEOTIDE SEQUENCE [LARGE SCALE GENOMIC DNA]</scope>
    <source>
        <strain evidence="2">P1</strain>
    </source>
</reference>
<name>A0ACD0WL04_CLALS</name>
<dbReference type="Proteomes" id="UP000326582">
    <property type="component" value="Chromosome 4"/>
</dbReference>
<proteinExistence type="predicted"/>
<dbReference type="EMBL" id="CP038487">
    <property type="protein sequence ID" value="QFZ28003.1"/>
    <property type="molecule type" value="Genomic_DNA"/>
</dbReference>
<sequence>MTCMNESIRTSEFMAHLPPCTFLFSSFSHPGFRFCVIICLCIHKSYTSLVQKSSAFITTPDCFPSSQFDTICTSYYLSILSPPNVIYMKDTIDVKKTTENDGLKTGQENGPQFPKNDGPQLCMREFVITKSMSSTLRAFASQAGFDMYKEFKALSPKKQQQDFLNAKEVQNQAKGLPLLVSKRVYGLGLGDTKYMKIYRGIPSPESRDRLYDDVDKTLFADVSMRTFGNYTRFTLKFDSSEVIVILHNTRSFADISVGEKKYRFVRGRYESKSHVRSDLYLLPPESESLVDDLTPDKKVKKDNNLVGHSVKKIFKAGSKEVTTGYKCGTLVNDCFVRLKKERKHSTFSILSPVCDFESNGAVSHEDLVLLSASMVLTHHDIEVGFQTT</sequence>
<protein>
    <submittedName>
        <fullName evidence="1">Uncharacterized protein</fullName>
    </submittedName>
</protein>
<accession>A0ACD0WL04</accession>
<evidence type="ECO:0000313" key="2">
    <source>
        <dbReference type="Proteomes" id="UP000326582"/>
    </source>
</evidence>